<evidence type="ECO:0000256" key="3">
    <source>
        <dbReference type="ARBA" id="ARBA00023136"/>
    </source>
</evidence>
<evidence type="ECO:0000256" key="2">
    <source>
        <dbReference type="ARBA" id="ARBA00022729"/>
    </source>
</evidence>
<dbReference type="EMBL" id="PYOY01000001">
    <property type="protein sequence ID" value="PSX09424.1"/>
    <property type="molecule type" value="Genomic_DNA"/>
</dbReference>
<evidence type="ECO:0000259" key="5">
    <source>
        <dbReference type="Pfam" id="PF13609"/>
    </source>
</evidence>
<dbReference type="PANTHER" id="PTHR34501">
    <property type="entry name" value="PROTEIN YDDL-RELATED"/>
    <property type="match status" value="1"/>
</dbReference>
<comment type="subcellular location">
    <subcellularLocation>
        <location evidence="1">Cell outer membrane</location>
        <topology evidence="1">Multi-pass membrane protein</topology>
    </subcellularLocation>
</comment>
<dbReference type="InterPro" id="IPR023614">
    <property type="entry name" value="Porin_dom_sf"/>
</dbReference>
<feature type="signal peptide" evidence="4">
    <location>
        <begin position="1"/>
        <end position="18"/>
    </location>
</feature>
<proteinExistence type="predicted"/>
<dbReference type="Gene3D" id="2.40.160.10">
    <property type="entry name" value="Porin"/>
    <property type="match status" value="1"/>
</dbReference>
<dbReference type="GeneID" id="61228319"/>
<protein>
    <submittedName>
        <fullName evidence="6">Porin</fullName>
    </submittedName>
</protein>
<dbReference type="AlphaFoldDB" id="A0A855SGW4"/>
<keyword evidence="2 4" id="KW-0732">Signal</keyword>
<comment type="caution">
    <text evidence="6">The sequence shown here is derived from an EMBL/GenBank/DDBJ whole genome shotgun (WGS) entry which is preliminary data.</text>
</comment>
<dbReference type="RefSeq" id="WP_045082728.1">
    <property type="nucleotide sequence ID" value="NZ_JZSV01000001.1"/>
</dbReference>
<sequence length="311" mass="34023">MKKTLLALAVLTAGSANAGINLYDANGVKVDLSGAAEVQYHHSYDKDANGNIRLDDGDLALNATVAISDNLNVVSGTAFKYESSDVTNDELWAGFNGDFGQLTFGRQYLVFDDVGIGMDYEAGIGLSQANKEVLDAATNFDNIAKYTYDNGMFYAGVSHKFDDSDKGAKDNSVTDGRLGFRVAGLDARVYYIDYSNEQIWNLEAEYALDAFVLAASYGQGEVDHFEGKATQLALAGSYTLDKTTFALGYNHITDDIQAHTANKVDFDNVYANVTQQLHSNVKVYAELGWLEANHHDYDYDLNYTAGLEVKF</sequence>
<keyword evidence="3" id="KW-0472">Membrane</keyword>
<dbReference type="GO" id="GO:0009279">
    <property type="term" value="C:cell outer membrane"/>
    <property type="evidence" value="ECO:0007669"/>
    <property type="project" value="UniProtKB-SubCell"/>
</dbReference>
<name>A0A855SGW4_PHOAN</name>
<organism evidence="6 7">
    <name type="scientific">Photobacterium angustum</name>
    <dbReference type="NCBI Taxonomy" id="661"/>
    <lineage>
        <taxon>Bacteria</taxon>
        <taxon>Pseudomonadati</taxon>
        <taxon>Pseudomonadota</taxon>
        <taxon>Gammaproteobacteria</taxon>
        <taxon>Vibrionales</taxon>
        <taxon>Vibrionaceae</taxon>
        <taxon>Photobacterium</taxon>
    </lineage>
</organism>
<evidence type="ECO:0000313" key="6">
    <source>
        <dbReference type="EMBL" id="PSX09424.1"/>
    </source>
</evidence>
<feature type="domain" description="Porin" evidence="5">
    <location>
        <begin position="7"/>
        <end position="293"/>
    </location>
</feature>
<dbReference type="InterPro" id="IPR050298">
    <property type="entry name" value="Gram-neg_bact_OMP"/>
</dbReference>
<reference evidence="6 7" key="1">
    <citation type="submission" date="2018-01" db="EMBL/GenBank/DDBJ databases">
        <title>Whole genome sequencing of Histamine producing bacteria.</title>
        <authorList>
            <person name="Butler K."/>
        </authorList>
    </citation>
    <scope>NUCLEOTIDE SEQUENCE [LARGE SCALE GENOMIC DNA]</scope>
    <source>
        <strain evidence="6 7">A2-1</strain>
    </source>
</reference>
<dbReference type="Pfam" id="PF13609">
    <property type="entry name" value="Porin_4"/>
    <property type="match status" value="1"/>
</dbReference>
<accession>A0A855SGW4</accession>
<dbReference type="InterPro" id="IPR033900">
    <property type="entry name" value="Gram_neg_porin_domain"/>
</dbReference>
<dbReference type="SUPFAM" id="SSF56935">
    <property type="entry name" value="Porins"/>
    <property type="match status" value="1"/>
</dbReference>
<dbReference type="PANTHER" id="PTHR34501:SF2">
    <property type="entry name" value="OUTER MEMBRANE PORIN F-RELATED"/>
    <property type="match status" value="1"/>
</dbReference>
<evidence type="ECO:0000256" key="1">
    <source>
        <dbReference type="ARBA" id="ARBA00004571"/>
    </source>
</evidence>
<evidence type="ECO:0000313" key="7">
    <source>
        <dbReference type="Proteomes" id="UP000241440"/>
    </source>
</evidence>
<dbReference type="Proteomes" id="UP000241440">
    <property type="component" value="Unassembled WGS sequence"/>
</dbReference>
<dbReference type="GO" id="GO:0015288">
    <property type="term" value="F:porin activity"/>
    <property type="evidence" value="ECO:0007669"/>
    <property type="project" value="InterPro"/>
</dbReference>
<evidence type="ECO:0000256" key="4">
    <source>
        <dbReference type="SAM" id="SignalP"/>
    </source>
</evidence>
<feature type="chain" id="PRO_5032373977" evidence="4">
    <location>
        <begin position="19"/>
        <end position="311"/>
    </location>
</feature>
<gene>
    <name evidence="6" type="ORF">C0W41_01135</name>
</gene>